<proteinExistence type="predicted"/>
<protein>
    <submittedName>
        <fullName evidence="1">Uncharacterized protein</fullName>
    </submittedName>
</protein>
<name>A0A806KED0_9BACT</name>
<sequence length="87" mass="10227">MKVITIKDMIRKDVPIYYRKLYTGLAIFEMAKGNEEYRIDFSIEYKPTGQKEINITFIDKIDYPLVPVQKELKKYIDEMDSSGALPD</sequence>
<evidence type="ECO:0000313" key="1">
    <source>
        <dbReference type="EMBL" id="AGS52997.1"/>
    </source>
</evidence>
<organism evidence="1">
    <name type="scientific">uncultured bacterium contig00030</name>
    <dbReference type="NCBI Taxonomy" id="1181519"/>
    <lineage>
        <taxon>Bacteria</taxon>
        <taxon>environmental samples</taxon>
    </lineage>
</organism>
<accession>A0A806KED0</accession>
<dbReference type="AlphaFoldDB" id="A0A806KED0"/>
<reference evidence="1" key="1">
    <citation type="submission" date="2012-03" db="EMBL/GenBank/DDBJ databases">
        <title>Functional metagenomics reveals considerable lignocellulase gene clusters in the gut microbiome of a wood-feeding higher termite.</title>
        <authorList>
            <person name="Liu N."/>
        </authorList>
    </citation>
    <scope>NUCLEOTIDE SEQUENCE</scope>
</reference>
<dbReference type="EMBL" id="JQ844218">
    <property type="protein sequence ID" value="AGS52997.1"/>
    <property type="molecule type" value="Genomic_DNA"/>
</dbReference>